<dbReference type="InterPro" id="IPR007110">
    <property type="entry name" value="Ig-like_dom"/>
</dbReference>
<name>A0A940DNT6_9BACT</name>
<dbReference type="EMBL" id="JADIMV010000140">
    <property type="protein sequence ID" value="MBO8440634.1"/>
    <property type="molecule type" value="Genomic_DNA"/>
</dbReference>
<accession>A0A940DNT6</accession>
<feature type="chain" id="PRO_5037736184" description="Ig-like domain-containing protein" evidence="1">
    <location>
        <begin position="23"/>
        <end position="1152"/>
    </location>
</feature>
<dbReference type="InterPro" id="IPR036116">
    <property type="entry name" value="FN3_sf"/>
</dbReference>
<feature type="signal peptide" evidence="1">
    <location>
        <begin position="1"/>
        <end position="22"/>
    </location>
</feature>
<dbReference type="CDD" id="cd00063">
    <property type="entry name" value="FN3"/>
    <property type="match status" value="1"/>
</dbReference>
<dbReference type="Proteomes" id="UP000712007">
    <property type="component" value="Unassembled WGS sequence"/>
</dbReference>
<dbReference type="AlphaFoldDB" id="A0A940DNT6"/>
<comment type="caution">
    <text evidence="3">The sequence shown here is derived from an EMBL/GenBank/DDBJ whole genome shotgun (WGS) entry which is preliminary data.</text>
</comment>
<evidence type="ECO:0000313" key="4">
    <source>
        <dbReference type="Proteomes" id="UP000712007"/>
    </source>
</evidence>
<dbReference type="PROSITE" id="PS50835">
    <property type="entry name" value="IG_LIKE"/>
    <property type="match status" value="1"/>
</dbReference>
<proteinExistence type="predicted"/>
<dbReference type="Gene3D" id="2.60.40.10">
    <property type="entry name" value="Immunoglobulins"/>
    <property type="match status" value="1"/>
</dbReference>
<dbReference type="InterPro" id="IPR003961">
    <property type="entry name" value="FN3_dom"/>
</dbReference>
<dbReference type="InterPro" id="IPR013783">
    <property type="entry name" value="Ig-like_fold"/>
</dbReference>
<reference evidence="3" key="1">
    <citation type="submission" date="2020-10" db="EMBL/GenBank/DDBJ databases">
        <authorList>
            <person name="Gilroy R."/>
        </authorList>
    </citation>
    <scope>NUCLEOTIDE SEQUENCE</scope>
    <source>
        <strain evidence="3">3924</strain>
    </source>
</reference>
<evidence type="ECO:0000313" key="3">
    <source>
        <dbReference type="EMBL" id="MBO8440634.1"/>
    </source>
</evidence>
<evidence type="ECO:0000256" key="1">
    <source>
        <dbReference type="SAM" id="SignalP"/>
    </source>
</evidence>
<protein>
    <recommendedName>
        <fullName evidence="2">Ig-like domain-containing protein</fullName>
    </recommendedName>
</protein>
<organism evidence="3 4">
    <name type="scientific">Candidatus Aphodosoma intestinipullorum</name>
    <dbReference type="NCBI Taxonomy" id="2840674"/>
    <lineage>
        <taxon>Bacteria</taxon>
        <taxon>Pseudomonadati</taxon>
        <taxon>Bacteroidota</taxon>
        <taxon>Bacteroidia</taxon>
        <taxon>Bacteroidales</taxon>
        <taxon>Candidatus Aphodosoma</taxon>
    </lineage>
</organism>
<keyword evidence="1" id="KW-0732">Signal</keyword>
<feature type="domain" description="Ig-like" evidence="2">
    <location>
        <begin position="539"/>
        <end position="615"/>
    </location>
</feature>
<sequence>MQRFKIYIAGLFTLLCAVQLSAQSGNAITVPYTIDFENPTENQNWVTDDAVGTDRCTDKWYIGSAPGAALDGANSLYISCDGGKTAEYCTERNIVVAYRLVELPAGNYNLSFDWKNLAPESSPQSGLYCVIYDLSSYDGELPESFPGSGDVNDAMYLVDQKQCTMADGTTMTCMKGSQEWLNAITNFTVQGNNSTMVIAFVWVNDERNEQAFPIAACVDNIQISSANCFVPTGLMVDGGCDSIGLSWTGSSMSYELQYRPADAEQWRSIKDIVETEYKLPPMDEGLYDFRVRAVCSEDMVSAWVSLYSELVFCPENHCIDYIDFYSPNVHFYEAAIADNAIGSYSELAGPIDYGTNEQASRHTVYWKRNEYDPRTQYKLKTIPDGEYASVRIGNWEAYEGHAYGDRIEYEYTVDPAKPILILKYAIVLQNPNDPTHQQKDQPYFELAVVDNSGNEINPDCGKVEFYADKNAEGWNSYWPDPNVQTEVIVWKDWTTMGLDLSGYAGNIRIRLTARDCLLGAHYGYAYFTLGCAEKELKNVSCGASDSVKLEAPMGFDYAWFLNARGEDGSDNIDWNDTVSHEQILGVEPSDVNEYVCVVSQTEKPGCSFQIRSTVSPREPYAGIGWRFVPKECTNIVQLINNSQVISFDSNGDTIYTGEPTETAYWDFFDGNPVYEENPTYVMPAEGGQLKVSLKAGIAGDACVDDTIVIIDVPSILTPDSVIDTTICGGYSVQFAGQSYGETGIYYDSCVNRAGCDSVVILNLKVRDRIPDVDVVDTICFGETYYVGWREYTSGGVFDDIIITSANGCDSIVNLRLTVLEEVTFSYEVKDEVGLPNSGEIIIKDAPDGYTYSVNGEMGGSLTGLEGGIYKVVVFAGEGTHICQSDTAVIEVKKVCSTVEVDTDSSFHVCADVEKLSIPFDIVEGALSRIDVKYGDKAKSAGFEDISLDPGANAVDLFLPEAVRPDTYDASLDFIDPICDTISYPVTFDVYYAPGIVRQKWNNVLAVQNSGYNGGFDFSAFQWYKNGEPISGEVSSVLYLGEGVSFDINDVYHVLLTRADDEVSMPSCPVTLVQKEDISAYPQQTVVPAGAPLKIANVQSDVSVALYSVSGMLCYTGTVDAYSDQIVMPETVGVYVMVLKNGETEKYYKILVR</sequence>
<evidence type="ECO:0000259" key="2">
    <source>
        <dbReference type="PROSITE" id="PS50835"/>
    </source>
</evidence>
<dbReference type="SUPFAM" id="SSF49265">
    <property type="entry name" value="Fibronectin type III"/>
    <property type="match status" value="1"/>
</dbReference>
<reference evidence="3" key="2">
    <citation type="journal article" date="2021" name="PeerJ">
        <title>Extensive microbial diversity within the chicken gut microbiome revealed by metagenomics and culture.</title>
        <authorList>
            <person name="Gilroy R."/>
            <person name="Ravi A."/>
            <person name="Getino M."/>
            <person name="Pursley I."/>
            <person name="Horton D.L."/>
            <person name="Alikhan N.F."/>
            <person name="Baker D."/>
            <person name="Gharbi K."/>
            <person name="Hall N."/>
            <person name="Watson M."/>
            <person name="Adriaenssens E.M."/>
            <person name="Foster-Nyarko E."/>
            <person name="Jarju S."/>
            <person name="Secka A."/>
            <person name="Antonio M."/>
            <person name="Oren A."/>
            <person name="Chaudhuri R.R."/>
            <person name="La Ragione R."/>
            <person name="Hildebrand F."/>
            <person name="Pallen M.J."/>
        </authorList>
    </citation>
    <scope>NUCLEOTIDE SEQUENCE</scope>
    <source>
        <strain evidence="3">3924</strain>
    </source>
</reference>
<gene>
    <name evidence="3" type="ORF">IAC51_08305</name>
</gene>